<sequence length="20" mass="2180">MVKSVENSVKIADQIGKIYG</sequence>
<accession>A0A0G1SBE4</accession>
<gene>
    <name evidence="1" type="ORF">UX53_C0007G0018</name>
</gene>
<dbReference type="Proteomes" id="UP000033818">
    <property type="component" value="Unassembled WGS sequence"/>
</dbReference>
<reference evidence="1 2" key="1">
    <citation type="journal article" date="2015" name="Nature">
        <title>rRNA introns, odd ribosomes, and small enigmatic genomes across a large radiation of phyla.</title>
        <authorList>
            <person name="Brown C.T."/>
            <person name="Hug L.A."/>
            <person name="Thomas B.C."/>
            <person name="Sharon I."/>
            <person name="Castelle C.J."/>
            <person name="Singh A."/>
            <person name="Wilkins M.J."/>
            <person name="Williams K.H."/>
            <person name="Banfield J.F."/>
        </authorList>
    </citation>
    <scope>NUCLEOTIDE SEQUENCE [LARGE SCALE GENOMIC DNA]</scope>
</reference>
<organism evidence="1 2">
    <name type="scientific">Candidatus Azambacteria bacterium GW2011_GWB2_46_37</name>
    <dbReference type="NCBI Taxonomy" id="1618618"/>
    <lineage>
        <taxon>Bacteria</taxon>
        <taxon>Candidatus Azamiibacteriota</taxon>
    </lineage>
</organism>
<name>A0A0G1SBE4_9BACT</name>
<protein>
    <submittedName>
        <fullName evidence="1">Uncharacterized protein</fullName>
    </submittedName>
</protein>
<proteinExistence type="predicted"/>
<evidence type="ECO:0000313" key="2">
    <source>
        <dbReference type="Proteomes" id="UP000033818"/>
    </source>
</evidence>
<dbReference type="AlphaFoldDB" id="A0A0G1SBE4"/>
<dbReference type="EMBL" id="LCMO01000007">
    <property type="protein sequence ID" value="KKU39408.1"/>
    <property type="molecule type" value="Genomic_DNA"/>
</dbReference>
<comment type="caution">
    <text evidence="1">The sequence shown here is derived from an EMBL/GenBank/DDBJ whole genome shotgun (WGS) entry which is preliminary data.</text>
</comment>
<evidence type="ECO:0000313" key="1">
    <source>
        <dbReference type="EMBL" id="KKU39408.1"/>
    </source>
</evidence>
<feature type="non-terminal residue" evidence="1">
    <location>
        <position position="20"/>
    </location>
</feature>